<keyword evidence="1" id="KW-1133">Transmembrane helix</keyword>
<evidence type="ECO:0000313" key="2">
    <source>
        <dbReference type="EMBL" id="KAL0494564.1"/>
    </source>
</evidence>
<sequence length="141" mass="15527">MRESLLFSGSLIVTALVVVSCGLLYLFVGIGQFSSTLAELSTLLPDEPAHELQELFAAVSHTLLSDEILIHLNQSVFAAAAVLFSLVTLLIFVEEALLRVKEKVRLWGKLPSPQVLHYYNRNSYDVPVAQVGYGISLKKII</sequence>
<keyword evidence="1" id="KW-0812">Transmembrane</keyword>
<reference evidence="2 3" key="1">
    <citation type="submission" date="2024-02" db="EMBL/GenBank/DDBJ databases">
        <title>FIRST GENOME SEQUENCES OF Leishmania (Viannia) shawi, Leishmania (Viannia) lindenbergi AND Leishmania (Viannia) utingensis.</title>
        <authorList>
            <person name="Resadore F."/>
            <person name="Custodio M.G.F."/>
            <person name="Boite M.C."/>
            <person name="Cupolillo E."/>
            <person name="Ferreira G.E.M."/>
        </authorList>
    </citation>
    <scope>NUCLEOTIDE SEQUENCE [LARGE SCALE GENOMIC DNA]</scope>
    <source>
        <strain evidence="2 3">MHOM/BR/1966/M15733</strain>
    </source>
</reference>
<organism evidence="2 3">
    <name type="scientific">Leishmania lindenbergi</name>
    <dbReference type="NCBI Taxonomy" id="651832"/>
    <lineage>
        <taxon>Eukaryota</taxon>
        <taxon>Discoba</taxon>
        <taxon>Euglenozoa</taxon>
        <taxon>Kinetoplastea</taxon>
        <taxon>Metakinetoplastina</taxon>
        <taxon>Trypanosomatida</taxon>
        <taxon>Trypanosomatidae</taxon>
        <taxon>Leishmaniinae</taxon>
        <taxon>Leishmania</taxon>
    </lineage>
</organism>
<feature type="transmembrane region" description="Helical" evidence="1">
    <location>
        <begin position="75"/>
        <end position="93"/>
    </location>
</feature>
<comment type="caution">
    <text evidence="2">The sequence shown here is derived from an EMBL/GenBank/DDBJ whole genome shotgun (WGS) entry which is preliminary data.</text>
</comment>
<dbReference type="PROSITE" id="PS51257">
    <property type="entry name" value="PROKAR_LIPOPROTEIN"/>
    <property type="match status" value="1"/>
</dbReference>
<protein>
    <submittedName>
        <fullName evidence="2">Uncharacterized protein</fullName>
    </submittedName>
</protein>
<dbReference type="Proteomes" id="UP001500131">
    <property type="component" value="Unassembled WGS sequence"/>
</dbReference>
<dbReference type="EMBL" id="JBAMZK010000036">
    <property type="protein sequence ID" value="KAL0494564.1"/>
    <property type="molecule type" value="Genomic_DNA"/>
</dbReference>
<proteinExistence type="predicted"/>
<keyword evidence="3" id="KW-1185">Reference proteome</keyword>
<keyword evidence="1" id="KW-0472">Membrane</keyword>
<feature type="transmembrane region" description="Helical" evidence="1">
    <location>
        <begin position="5"/>
        <end position="28"/>
    </location>
</feature>
<evidence type="ECO:0000256" key="1">
    <source>
        <dbReference type="SAM" id="Phobius"/>
    </source>
</evidence>
<accession>A0AAW2ZWT3</accession>
<gene>
    <name evidence="2" type="ORF">Q4I31_007685</name>
</gene>
<dbReference type="AlphaFoldDB" id="A0AAW2ZWT3"/>
<name>A0AAW2ZWT3_9TRYP</name>
<evidence type="ECO:0000313" key="3">
    <source>
        <dbReference type="Proteomes" id="UP001500131"/>
    </source>
</evidence>